<sequence>MSVINMIGIFLAIALLALSLFNVSLSKIIIVLFISSLGLFIVRVTIEHKDFFNAFISSFGLMTMISFVVVIVNFYKKRSLENSEKE</sequence>
<name>A0A1H3IWH6_9BACI</name>
<keyword evidence="1" id="KW-1133">Transmembrane helix</keyword>
<evidence type="ECO:0000313" key="3">
    <source>
        <dbReference type="Proteomes" id="UP000198647"/>
    </source>
</evidence>
<keyword evidence="1" id="KW-0812">Transmembrane</keyword>
<comment type="caution">
    <text evidence="2">The sequence shown here is derived from an EMBL/GenBank/DDBJ whole genome shotgun (WGS) entry which is preliminary data.</text>
</comment>
<evidence type="ECO:0000256" key="1">
    <source>
        <dbReference type="SAM" id="Phobius"/>
    </source>
</evidence>
<keyword evidence="3" id="KW-1185">Reference proteome</keyword>
<feature type="transmembrane region" description="Helical" evidence="1">
    <location>
        <begin position="52"/>
        <end position="75"/>
    </location>
</feature>
<feature type="transmembrane region" description="Helical" evidence="1">
    <location>
        <begin position="28"/>
        <end position="46"/>
    </location>
</feature>
<evidence type="ECO:0000313" key="2">
    <source>
        <dbReference type="EMBL" id="SDY31917.1"/>
    </source>
</evidence>
<dbReference type="Proteomes" id="UP000198647">
    <property type="component" value="Unassembled WGS sequence"/>
</dbReference>
<organism evidence="2 3">
    <name type="scientific">Salimicrobium album</name>
    <dbReference type="NCBI Taxonomy" id="50717"/>
    <lineage>
        <taxon>Bacteria</taxon>
        <taxon>Bacillati</taxon>
        <taxon>Bacillota</taxon>
        <taxon>Bacilli</taxon>
        <taxon>Bacillales</taxon>
        <taxon>Bacillaceae</taxon>
        <taxon>Salimicrobium</taxon>
    </lineage>
</organism>
<protein>
    <submittedName>
        <fullName evidence="2">Uncharacterized protein</fullName>
    </submittedName>
</protein>
<feature type="transmembrane region" description="Helical" evidence="1">
    <location>
        <begin position="6"/>
        <end position="23"/>
    </location>
</feature>
<accession>A0A1H3IWH6</accession>
<dbReference type="RefSeq" id="WP_093108205.1">
    <property type="nucleotide sequence ID" value="NZ_FNOS01000009.1"/>
</dbReference>
<keyword evidence="1" id="KW-0472">Membrane</keyword>
<proteinExistence type="predicted"/>
<gene>
    <name evidence="2" type="ORF">SAMN04488081_2629</name>
</gene>
<reference evidence="2 3" key="1">
    <citation type="submission" date="2016-10" db="EMBL/GenBank/DDBJ databases">
        <authorList>
            <person name="Varghese N."/>
            <person name="Submissions S."/>
        </authorList>
    </citation>
    <scope>NUCLEOTIDE SEQUENCE [LARGE SCALE GENOMIC DNA]</scope>
    <source>
        <strain evidence="2 3">DSM 20748</strain>
    </source>
</reference>
<dbReference type="EMBL" id="FNOS01000009">
    <property type="protein sequence ID" value="SDY31917.1"/>
    <property type="molecule type" value="Genomic_DNA"/>
</dbReference>